<sequence>MVRAFYEGKNISGYQAYSNSGFSIISKDYIVDKDKKVIFEGTSQIRNLEVSLTIPIWKKN</sequence>
<dbReference type="EMBL" id="RYFC01000003">
    <property type="protein sequence ID" value="RTZ46148.1"/>
    <property type="molecule type" value="Genomic_DNA"/>
</dbReference>
<gene>
    <name evidence="1" type="ORF">EJ377_16985</name>
</gene>
<proteinExistence type="predicted"/>
<evidence type="ECO:0000313" key="2">
    <source>
        <dbReference type="Proteomes" id="UP000276953"/>
    </source>
</evidence>
<dbReference type="AlphaFoldDB" id="A0A432DSN9"/>
<name>A0A432DSN9_9FLAO</name>
<evidence type="ECO:0000313" key="1">
    <source>
        <dbReference type="EMBL" id="RTZ46148.1"/>
    </source>
</evidence>
<comment type="caution">
    <text evidence="1">The sequence shown here is derived from an EMBL/GenBank/DDBJ whole genome shotgun (WGS) entry which is preliminary data.</text>
</comment>
<dbReference type="Proteomes" id="UP000276953">
    <property type="component" value="Unassembled WGS sequence"/>
</dbReference>
<protein>
    <submittedName>
        <fullName evidence="1">Uncharacterized protein</fullName>
    </submittedName>
</protein>
<organism evidence="1 2">
    <name type="scientific">Chryseobacterium arthrosphaerae</name>
    <dbReference type="NCBI Taxonomy" id="651561"/>
    <lineage>
        <taxon>Bacteria</taxon>
        <taxon>Pseudomonadati</taxon>
        <taxon>Bacteroidota</taxon>
        <taxon>Flavobacteriia</taxon>
        <taxon>Flavobacteriales</taxon>
        <taxon>Weeksellaceae</taxon>
        <taxon>Chryseobacterium group</taxon>
        <taxon>Chryseobacterium</taxon>
    </lineage>
</organism>
<reference evidence="1 2" key="1">
    <citation type="submission" date="2018-12" db="EMBL/GenBank/DDBJ databases">
        <title>Draft Genome Sequence of Chryseobacterium arthrosphaerae strain ED882-96 Isolated from the Blood of a Patient with Liver Cirrhosis in Taiwan.</title>
        <authorList>
            <person name="Lin J.-N."/>
            <person name="Lai C.-H."/>
            <person name="Yang C.-H."/>
            <person name="Huang Y.-H."/>
        </authorList>
    </citation>
    <scope>NUCLEOTIDE SEQUENCE [LARGE SCALE GENOMIC DNA]</scope>
    <source>
        <strain evidence="1 2">ED882-96</strain>
    </source>
</reference>
<accession>A0A432DSN9</accession>